<dbReference type="STRING" id="407821.A0A087T7C2"/>
<dbReference type="OrthoDB" id="6475480at2759"/>
<dbReference type="Gene3D" id="1.10.3210.10">
    <property type="entry name" value="Hypothetical protein af1432"/>
    <property type="match status" value="1"/>
</dbReference>
<evidence type="ECO:0000313" key="1">
    <source>
        <dbReference type="EMBL" id="KFM61011.1"/>
    </source>
</evidence>
<gene>
    <name evidence="1" type="ORF">X975_05634</name>
</gene>
<dbReference type="GO" id="GO:0005634">
    <property type="term" value="C:nucleus"/>
    <property type="evidence" value="ECO:0007669"/>
    <property type="project" value="TreeGrafter"/>
</dbReference>
<dbReference type="PANTHER" id="PTHR11373:SF4">
    <property type="entry name" value="DEOXYNUCLEOSIDE TRIPHOSPHATE TRIPHOSPHOHYDROLASE SAMHD1"/>
    <property type="match status" value="1"/>
</dbReference>
<accession>A0A087T7C2</accession>
<proteinExistence type="predicted"/>
<keyword evidence="2" id="KW-1185">Reference proteome</keyword>
<dbReference type="InterPro" id="IPR050135">
    <property type="entry name" value="dGTPase-like"/>
</dbReference>
<dbReference type="GO" id="GO:0006203">
    <property type="term" value="P:dGTP catabolic process"/>
    <property type="evidence" value="ECO:0007669"/>
    <property type="project" value="TreeGrafter"/>
</dbReference>
<dbReference type="PANTHER" id="PTHR11373">
    <property type="entry name" value="DEOXYNUCLEOSIDE TRIPHOSPHATE TRIPHOSPHOHYDROLASE"/>
    <property type="match status" value="1"/>
</dbReference>
<sequence>MGSPGLSTDDLNSSLDCYTNGLPMSPSSKTGSFATKIFRDPVHGQIELHPACVAIIDTPEFQRLRYIKQTGCLEYVYP</sequence>
<protein>
    <submittedName>
        <fullName evidence="1">SAM domain and HD domain-containing protein 1</fullName>
    </submittedName>
</protein>
<dbReference type="EMBL" id="KK113777">
    <property type="protein sequence ID" value="KFM61011.1"/>
    <property type="molecule type" value="Genomic_DNA"/>
</dbReference>
<dbReference type="AlphaFoldDB" id="A0A087T7C2"/>
<evidence type="ECO:0000313" key="2">
    <source>
        <dbReference type="Proteomes" id="UP000054359"/>
    </source>
</evidence>
<dbReference type="SUPFAM" id="SSF109604">
    <property type="entry name" value="HD-domain/PDEase-like"/>
    <property type="match status" value="1"/>
</dbReference>
<feature type="non-terminal residue" evidence="1">
    <location>
        <position position="78"/>
    </location>
</feature>
<dbReference type="GO" id="GO:0008832">
    <property type="term" value="F:dGTPase activity"/>
    <property type="evidence" value="ECO:0007669"/>
    <property type="project" value="TreeGrafter"/>
</dbReference>
<dbReference type="Proteomes" id="UP000054359">
    <property type="component" value="Unassembled WGS sequence"/>
</dbReference>
<name>A0A087T7C2_STEMI</name>
<organism evidence="1 2">
    <name type="scientific">Stegodyphus mimosarum</name>
    <name type="common">African social velvet spider</name>
    <dbReference type="NCBI Taxonomy" id="407821"/>
    <lineage>
        <taxon>Eukaryota</taxon>
        <taxon>Metazoa</taxon>
        <taxon>Ecdysozoa</taxon>
        <taxon>Arthropoda</taxon>
        <taxon>Chelicerata</taxon>
        <taxon>Arachnida</taxon>
        <taxon>Araneae</taxon>
        <taxon>Araneomorphae</taxon>
        <taxon>Entelegynae</taxon>
        <taxon>Eresoidea</taxon>
        <taxon>Eresidae</taxon>
        <taxon>Stegodyphus</taxon>
    </lineage>
</organism>
<reference evidence="1 2" key="1">
    <citation type="submission" date="2013-11" db="EMBL/GenBank/DDBJ databases">
        <title>Genome sequencing of Stegodyphus mimosarum.</title>
        <authorList>
            <person name="Bechsgaard J."/>
        </authorList>
    </citation>
    <scope>NUCLEOTIDE SEQUENCE [LARGE SCALE GENOMIC DNA]</scope>
</reference>